<sequence>QSQIICYETTRDLMRGSVLSPPMERATRSPQSRHRKRRLLEATQHVSPSSERLLVENVAAQVTATQITVGLSETVNACVRVLRNAKNSVYLRAHVLLWSNAALAARALGLLMLESRALADRLRLETEGLVDALLQIVSYCRCSRTQTADTRRVHVNCCLVISLLMQAPSQQHLQLVVSLDSDLLVLQPQPTERESANLLLTVAGRPESGDTMDEDGRRVVFGVRVVAPISIRKKKKKRRQAVPSPPRAARSPNQQSPPRQQRRKVAWNEYDINTTNDRGVPPPLPPPPPPPPVSGNGWTITGDNLAANVARWKTQSRMLKMERHRLVTPIFPRQYPQDTPLNPLPLIQPTGGHRMFGGDMIKGQRDQEEEIQDLKQADASHPHSASDTLLHPQHMLQIFRTGRMPLASPAYFQQHLQNDDRGGKGGRPVPNRLRVTRWDQWNKDRLQDENESEHDAMLAVAVVPRGDDTGRKGDRLSNAAPTSPTTTRLMYLRTEELGPATPAFKRQRLRQILSSPVDSNKHNVKQLRALAQEVNTSVMTSLGSEIVRVRHEEIRTRQEMHSMIQQERERLPLKFLFQLPGGAAYCRHRMRRAMALWILEFEDNQRRMALMQWKAFVEHARFLERGEEYHRQATKRRLKGAFEYVLRGYQEQGLRKWIEITQLLIWHDRDAAARRIQAAIRRHQGRERFVALHRRHPFASPVLRDVYLAPARPDLLFRIPSEVREHRRKLWRAADRVQCAYRYRRFRIALTRYRAAAVRIQALQRMRAARYRYHHIRRQIVLVQARVRMRFCRDVFLVLRNAALLVQAVFRSVRMRRLRRLVLCAQRKENERALSSSVLLQRVARGFLGRIATRELRLVRDQEWHAALIFQRCWYRRNNEWSTFLLLGCLREKENEERAFDSQVLAYKRNHMARRIRRTWQAYLAAKRNKAAGLIQRNVRRRLAHHCVELLRRQKMAHRRIKWFFRIHHAHRIRTASYLQFWWLKSVPGRFRHHLFVRRIEEELEDRRRTFELEKNAASQIQAIVRGHIARLIALRERSAHSIQRAIRVHFMRKHFKEEMARIRSLVSSQTADCCIDTAIFKMANATMKLHNASACAIQRIFRGCHCRMRVMREIVYMELRARMAVRIQQKWRQNAHQRAARKLLQAQQRKQSNPFRTETSMSLIVNKMLSASAVFYDPDDELRGMSVQEWLRRLGLGAKYGELFQKNRWIASVDSLEVLTRLRALNFDACEDKLESIGIHDSEDTHMMLTNLLAYQTIQDTKRRRKELALAREKQELLKRNCDFAQKHLHACIDAQQKCSDALDDALQEAKEFRNPPKALRDRQAARSRELEDAAKRSTEAHEKWELSTALQSAHAREVAISQQQLVSQQESKEISAVHSLRSLTLIDQLNVAREIFLERFPGLDARALAFVSALEENQVSRWQLQRFFDTYTTVFEVKQHVNVLTFFSFETEVKKHNHVRFGQCADILQYGLERLAELLGVSMEMMVLGVKDADGTGGGRHSFKERLMLEQIILDTVAASTSARGNQEKARIWRVGAATIAKMNAIATKIQSLWRRRAQSKLVAELRVNQRHKHVREQYVAEFHTDHVTPFWQSERKKEQEALDAWLEEETRTHRLRQLYNIIRYPYIEEWDDETQAYVYAIYLQIEDSTVPPGEEDQQTFEVAQTRYYVTGKPTYTIEEEDVAIRIQAQTRRFLAQRHLQELQRLRRRERRRVALETEWNSYRQERGQLLTLRIQFELRNNLQVRTWLGSRVKPKPPKPTVVSPTKRDSNNRKVFDLPTAAKIKSPTKAAQKEDTIKTNEADGEKEKRRVRVHAALNAAIDALAPTYHGSVRAEHRRNCSFPPNSRPGNAHGRAIIRLLEDLPTFYRLTAPELQVASKLPFTKMALRFGWEEVLANAVPAVNTRNASRSYYFNKNTLETSWERPDYSFNEQVAAIRIQALARMLLAINARVRELAAISFVTTIQDTVKQAARVGWVGYSLEGVTSAVFLSRFGLTKYVTSALGQSPLKELLATVSSEEKVKSLGWSKEEVSLVSYFPRILSRRFPRSCSRETSVPANAKHPFNILPSERVISQLVTQSYPNQQGRVAGLLRALRNSTTPISYRQLEMHLRRYAGRPDDAIANVGEVASLVTSTREPQEKAIFVLYLRCAERCVVYAANLKLKTLQRELSTVLRMPRRLLSFPVSSQSPVRDEEIIGTATSIAAMPVVPISPAEEEGWLQQAMSRYPSRAVKGLWENEVKSSFSYAQMALYLREEALERVLVWERAALLCQTAFRMLRVLRWYLAIQEARARAATIIQCAWRALGAREERALLESQQQSPYEQRLEKRTNTFYFVYIPTDEKLLEEPRDEVTGGILPYRPMVQDRLTKGWMLAWPHFTPASRRARTTKPVPGAETPWVACSLCTAERAARRCNECYSATGDYVDFCLACFYDRHFPTAAANSGSSEDLSWHTYTALNPLRTPFFRCVECTRPSNLRCLPCNEHYCERCFTRVHARGKTRSRHTRDWYAAHAAACIECEMRVASQRCLTCQDALCETCMARTHARGRRADGKAHSVELLPQPLEPGDAYCEQCHARRGDERCEFCGWTLCAVCHWSSSSSTGVRSSRHALVCVETALAEKRRELLGDRGLCVECGKAADRECVTCGDSYCSVRWMGNAGCFERFHIKGKRSDHTFTMVEVPTQMPPEILALEEQVRVKRRRDAEVAEHEAKKLAAVLLEEEGPAMKKTARARQKKSKKKKRSPADAPDGKKNCAVSQCRHRAIVLDIPGLSYCAEHFTLQHALEAAGKDPLEAARLLTLVENGGGRVVKSHKAGWRKILSGHFFSRKYRIAKKPRKVKETSTSYQAESSTTTIT</sequence>
<comment type="caution">
    <text evidence="7">The sequence shown here is derived from an EMBL/GenBank/DDBJ whole genome shotgun (WGS) entry which is preliminary data.</text>
</comment>
<comment type="subcellular location">
    <subcellularLocation>
        <location evidence="1">Cytoplasm</location>
    </subcellularLocation>
</comment>
<keyword evidence="2" id="KW-0963">Cytoplasm</keyword>
<protein>
    <recommendedName>
        <fullName evidence="6">WW domain-containing protein</fullName>
    </recommendedName>
</protein>
<name>A0A8S9UHT6_PHYIN</name>
<dbReference type="PROSITE" id="PS50096">
    <property type="entry name" value="IQ"/>
    <property type="match status" value="6"/>
</dbReference>
<evidence type="ECO:0000313" key="7">
    <source>
        <dbReference type="EMBL" id="KAF4138494.1"/>
    </source>
</evidence>
<dbReference type="PANTHER" id="PTHR22706:SF1">
    <property type="entry name" value="ASSEMBLY FACTOR FOR SPINDLE MICROTUBULES"/>
    <property type="match status" value="1"/>
</dbReference>
<dbReference type="InterPro" id="IPR001202">
    <property type="entry name" value="WW_dom"/>
</dbReference>
<feature type="region of interest" description="Disordered" evidence="5">
    <location>
        <begin position="1787"/>
        <end position="1810"/>
    </location>
</feature>
<feature type="domain" description="WW" evidence="6">
    <location>
        <begin position="1887"/>
        <end position="1929"/>
    </location>
</feature>
<keyword evidence="3" id="KW-0677">Repeat</keyword>
<feature type="region of interest" description="Disordered" evidence="5">
    <location>
        <begin position="465"/>
        <end position="484"/>
    </location>
</feature>
<feature type="compositionally biased region" description="Basic residues" evidence="5">
    <location>
        <begin position="231"/>
        <end position="240"/>
    </location>
</feature>
<feature type="compositionally biased region" description="Basic residues" evidence="5">
    <location>
        <begin position="2728"/>
        <end position="2742"/>
    </location>
</feature>
<evidence type="ECO:0000256" key="2">
    <source>
        <dbReference type="ARBA" id="ARBA00022490"/>
    </source>
</evidence>
<dbReference type="GO" id="GO:0000278">
    <property type="term" value="P:mitotic cell cycle"/>
    <property type="evidence" value="ECO:0007669"/>
    <property type="project" value="TreeGrafter"/>
</dbReference>
<keyword evidence="4" id="KW-0112">Calmodulin-binding</keyword>
<evidence type="ECO:0000259" key="6">
    <source>
        <dbReference type="PROSITE" id="PS50020"/>
    </source>
</evidence>
<dbReference type="GO" id="GO:0000922">
    <property type="term" value="C:spindle pole"/>
    <property type="evidence" value="ECO:0007669"/>
    <property type="project" value="TreeGrafter"/>
</dbReference>
<dbReference type="GO" id="GO:0005737">
    <property type="term" value="C:cytoplasm"/>
    <property type="evidence" value="ECO:0007669"/>
    <property type="project" value="UniProtKB-SubCell"/>
</dbReference>
<dbReference type="CDD" id="cd00201">
    <property type="entry name" value="WW"/>
    <property type="match status" value="1"/>
</dbReference>
<organism evidence="7 8">
    <name type="scientific">Phytophthora infestans</name>
    <name type="common">Potato late blight agent</name>
    <name type="synonym">Botrytis infestans</name>
    <dbReference type="NCBI Taxonomy" id="4787"/>
    <lineage>
        <taxon>Eukaryota</taxon>
        <taxon>Sar</taxon>
        <taxon>Stramenopiles</taxon>
        <taxon>Oomycota</taxon>
        <taxon>Peronosporomycetes</taxon>
        <taxon>Peronosporales</taxon>
        <taxon>Peronosporaceae</taxon>
        <taxon>Phytophthora</taxon>
    </lineage>
</organism>
<feature type="compositionally biased region" description="Basic and acidic residues" evidence="5">
    <location>
        <begin position="465"/>
        <end position="475"/>
    </location>
</feature>
<evidence type="ECO:0000256" key="5">
    <source>
        <dbReference type="SAM" id="MobiDB-lite"/>
    </source>
</evidence>
<evidence type="ECO:0000313" key="8">
    <source>
        <dbReference type="Proteomes" id="UP000704712"/>
    </source>
</evidence>
<dbReference type="SMART" id="SM00015">
    <property type="entry name" value="IQ"/>
    <property type="match status" value="13"/>
</dbReference>
<feature type="region of interest" description="Disordered" evidence="5">
    <location>
        <begin position="1316"/>
        <end position="1342"/>
    </location>
</feature>
<evidence type="ECO:0000256" key="3">
    <source>
        <dbReference type="ARBA" id="ARBA00022737"/>
    </source>
</evidence>
<feature type="non-terminal residue" evidence="7">
    <location>
        <position position="1"/>
    </location>
</feature>
<accession>A0A8S9UHT6</accession>
<dbReference type="Gene3D" id="2.20.70.10">
    <property type="match status" value="1"/>
</dbReference>
<dbReference type="PROSITE" id="PS50020">
    <property type="entry name" value="WW_DOMAIN_2"/>
    <property type="match status" value="1"/>
</dbReference>
<feature type="region of interest" description="Disordered" evidence="5">
    <location>
        <begin position="2725"/>
        <end position="2753"/>
    </location>
</feature>
<dbReference type="CDD" id="cd19757">
    <property type="entry name" value="Bbox1"/>
    <property type="match status" value="1"/>
</dbReference>
<feature type="region of interest" description="Disordered" evidence="5">
    <location>
        <begin position="1753"/>
        <end position="1775"/>
    </location>
</feature>
<dbReference type="InterPro" id="IPR051185">
    <property type="entry name" value="ASPM"/>
</dbReference>
<dbReference type="GO" id="GO:0007051">
    <property type="term" value="P:spindle organization"/>
    <property type="evidence" value="ECO:0007669"/>
    <property type="project" value="TreeGrafter"/>
</dbReference>
<feature type="compositionally biased region" description="Pro residues" evidence="5">
    <location>
        <begin position="280"/>
        <end position="293"/>
    </location>
</feature>
<dbReference type="Proteomes" id="UP000704712">
    <property type="component" value="Unassembled WGS sequence"/>
</dbReference>
<gene>
    <name evidence="7" type="ORF">GN958_ATG12360</name>
</gene>
<dbReference type="GO" id="GO:0051295">
    <property type="term" value="P:establishment of meiotic spindle localization"/>
    <property type="evidence" value="ECO:0007669"/>
    <property type="project" value="TreeGrafter"/>
</dbReference>
<dbReference type="PANTHER" id="PTHR22706">
    <property type="entry name" value="ASSEMBLY FACTOR FOR SPINDLE MICROTUBULES"/>
    <property type="match status" value="1"/>
</dbReference>
<dbReference type="EMBL" id="JAACNO010001669">
    <property type="protein sequence ID" value="KAF4138494.1"/>
    <property type="molecule type" value="Genomic_DNA"/>
</dbReference>
<dbReference type="InterPro" id="IPR000048">
    <property type="entry name" value="IQ_motif_EF-hand-BS"/>
</dbReference>
<evidence type="ECO:0000256" key="4">
    <source>
        <dbReference type="ARBA" id="ARBA00022860"/>
    </source>
</evidence>
<evidence type="ECO:0000256" key="1">
    <source>
        <dbReference type="ARBA" id="ARBA00004496"/>
    </source>
</evidence>
<dbReference type="GO" id="GO:0005516">
    <property type="term" value="F:calmodulin binding"/>
    <property type="evidence" value="ECO:0007669"/>
    <property type="project" value="UniProtKB-KW"/>
</dbReference>
<feature type="region of interest" description="Disordered" evidence="5">
    <location>
        <begin position="231"/>
        <end position="294"/>
    </location>
</feature>
<feature type="compositionally biased region" description="Basic and acidic residues" evidence="5">
    <location>
        <begin position="1793"/>
        <end position="1810"/>
    </location>
</feature>
<feature type="compositionally biased region" description="Low complexity" evidence="5">
    <location>
        <begin position="247"/>
        <end position="259"/>
    </location>
</feature>
<reference evidence="7" key="1">
    <citation type="submission" date="2020-03" db="EMBL/GenBank/DDBJ databases">
        <title>Hybrid Assembly of Korean Phytophthora infestans isolates.</title>
        <authorList>
            <person name="Prokchorchik M."/>
            <person name="Lee Y."/>
            <person name="Seo J."/>
            <person name="Cho J.-H."/>
            <person name="Park Y.-E."/>
            <person name="Jang D.-C."/>
            <person name="Im J.-S."/>
            <person name="Choi J.-G."/>
            <person name="Park H.-J."/>
            <person name="Lee G.-B."/>
            <person name="Lee Y.-G."/>
            <person name="Hong S.-Y."/>
            <person name="Cho K."/>
            <person name="Sohn K.H."/>
        </authorList>
    </citation>
    <scope>NUCLEOTIDE SEQUENCE</scope>
    <source>
        <strain evidence="7">KR_2_A2</strain>
    </source>
</reference>
<proteinExistence type="predicted"/>